<dbReference type="PANTHER" id="PTHR34605">
    <property type="entry name" value="PHAGE_INTEGRASE DOMAIN-CONTAINING PROTEIN"/>
    <property type="match status" value="1"/>
</dbReference>
<dbReference type="Gene3D" id="1.10.443.10">
    <property type="entry name" value="Intergrase catalytic core"/>
    <property type="match status" value="1"/>
</dbReference>
<dbReference type="SUPFAM" id="SSF56349">
    <property type="entry name" value="DNA breaking-rejoining enzymes"/>
    <property type="match status" value="1"/>
</dbReference>
<name>A0ABR2Z6B5_9AGAR</name>
<sequence>MSTQTPTVLLSYNGLRLVSRNYNQGDQNFMLEVQDDMECEQETIGFEVEWEVGVEEDEEDDSQEDTAEHDSIPNKHSTNQDTDHPMDGSSPVASGSHNAELKPELKDVLTNASKGVSEGTDAAYRTLMRQLTRFAQGQNLIGPTEEFFRSEPHQESAEIIVAWILSVCNSFRLDGSTKPSSEERRTYTHAQKMRAAATFGFGRVCGLGTRPWERSKVTGRMLGNPSVSQQVSLYMVSLRRRKAPAGETPTSARAVDAETIGKLYDFNVKPENRTIRPFAPGKRRKTEAEMEKWGGGRFRRLLHCAYTIMFSCLLRVDEVLKIQIHDIERLLDSKGKVLLKLTLPFRKTDQFGDIQPFFLRELPYDMRHLCPVRAYADWIDTSQLTDGYLFRKIGKGDRLDTANKPMTSAQFLEGFRNNLLDIKIDPEPYGTHSFRRGGCQWLSVDLRWPLRK</sequence>
<protein>
    <recommendedName>
        <fullName evidence="5">DNA breaking-rejoining enzyme</fullName>
    </recommendedName>
</protein>
<dbReference type="InterPro" id="IPR011010">
    <property type="entry name" value="DNA_brk_join_enz"/>
</dbReference>
<dbReference type="EMBL" id="JBBXMP010000940">
    <property type="protein sequence ID" value="KAL0056794.1"/>
    <property type="molecule type" value="Genomic_DNA"/>
</dbReference>
<comment type="caution">
    <text evidence="3">The sequence shown here is derived from an EMBL/GenBank/DDBJ whole genome shotgun (WGS) entry which is preliminary data.</text>
</comment>
<gene>
    <name evidence="3" type="ORF">AAF712_016594</name>
</gene>
<evidence type="ECO:0000256" key="2">
    <source>
        <dbReference type="SAM" id="MobiDB-lite"/>
    </source>
</evidence>
<proteinExistence type="predicted"/>
<feature type="region of interest" description="Disordered" evidence="2">
    <location>
        <begin position="52"/>
        <end position="97"/>
    </location>
</feature>
<evidence type="ECO:0000256" key="1">
    <source>
        <dbReference type="ARBA" id="ARBA00023172"/>
    </source>
</evidence>
<evidence type="ECO:0008006" key="5">
    <source>
        <dbReference type="Google" id="ProtNLM"/>
    </source>
</evidence>
<dbReference type="PANTHER" id="PTHR34605:SF3">
    <property type="entry name" value="P CELL-TYPE AGGLUTINATION PROTEIN MAP4-LIKE-RELATED"/>
    <property type="match status" value="1"/>
</dbReference>
<reference evidence="3 4" key="1">
    <citation type="submission" date="2024-05" db="EMBL/GenBank/DDBJ databases">
        <title>A draft genome resource for the thread blight pathogen Marasmius tenuissimus strain MS-2.</title>
        <authorList>
            <person name="Yulfo-Soto G.E."/>
            <person name="Baruah I.K."/>
            <person name="Amoako-Attah I."/>
            <person name="Bukari Y."/>
            <person name="Meinhardt L.W."/>
            <person name="Bailey B.A."/>
            <person name="Cohen S.P."/>
        </authorList>
    </citation>
    <scope>NUCLEOTIDE SEQUENCE [LARGE SCALE GENOMIC DNA]</scope>
    <source>
        <strain evidence="3 4">MS-2</strain>
    </source>
</reference>
<dbReference type="Proteomes" id="UP001437256">
    <property type="component" value="Unassembled WGS sequence"/>
</dbReference>
<organism evidence="3 4">
    <name type="scientific">Marasmius tenuissimus</name>
    <dbReference type="NCBI Taxonomy" id="585030"/>
    <lineage>
        <taxon>Eukaryota</taxon>
        <taxon>Fungi</taxon>
        <taxon>Dikarya</taxon>
        <taxon>Basidiomycota</taxon>
        <taxon>Agaricomycotina</taxon>
        <taxon>Agaricomycetes</taxon>
        <taxon>Agaricomycetidae</taxon>
        <taxon>Agaricales</taxon>
        <taxon>Marasmiineae</taxon>
        <taxon>Marasmiaceae</taxon>
        <taxon>Marasmius</taxon>
    </lineage>
</organism>
<feature type="compositionally biased region" description="Acidic residues" evidence="2">
    <location>
        <begin position="52"/>
        <end position="65"/>
    </location>
</feature>
<dbReference type="InterPro" id="IPR013762">
    <property type="entry name" value="Integrase-like_cat_sf"/>
</dbReference>
<evidence type="ECO:0000313" key="3">
    <source>
        <dbReference type="EMBL" id="KAL0056794.1"/>
    </source>
</evidence>
<feature type="non-terminal residue" evidence="3">
    <location>
        <position position="452"/>
    </location>
</feature>
<accession>A0ABR2Z6B5</accession>
<dbReference type="InterPro" id="IPR052925">
    <property type="entry name" value="Phage_Integrase-like_Recomb"/>
</dbReference>
<evidence type="ECO:0000313" key="4">
    <source>
        <dbReference type="Proteomes" id="UP001437256"/>
    </source>
</evidence>
<keyword evidence="1" id="KW-0233">DNA recombination</keyword>
<keyword evidence="4" id="KW-1185">Reference proteome</keyword>